<evidence type="ECO:0000313" key="2">
    <source>
        <dbReference type="EMBL" id="VDN47458.1"/>
    </source>
</evidence>
<organism evidence="2 3">
    <name type="scientific">Petrocella atlantisensis</name>
    <dbReference type="NCBI Taxonomy" id="2173034"/>
    <lineage>
        <taxon>Bacteria</taxon>
        <taxon>Bacillati</taxon>
        <taxon>Bacillota</taxon>
        <taxon>Clostridia</taxon>
        <taxon>Lachnospirales</taxon>
        <taxon>Vallitaleaceae</taxon>
        <taxon>Petrocella</taxon>
    </lineage>
</organism>
<reference evidence="2 3" key="1">
    <citation type="submission" date="2018-09" db="EMBL/GenBank/DDBJ databases">
        <authorList>
            <person name="Postec A."/>
        </authorList>
    </citation>
    <scope>NUCLEOTIDE SEQUENCE [LARGE SCALE GENOMIC DNA]</scope>
    <source>
        <strain evidence="2">70B-A</strain>
    </source>
</reference>
<dbReference type="Proteomes" id="UP000279029">
    <property type="component" value="Chromosome"/>
</dbReference>
<dbReference type="RefSeq" id="WP_125136769.1">
    <property type="nucleotide sequence ID" value="NZ_LR130778.1"/>
</dbReference>
<sequence length="355" mass="41106">MNEFVLHRDLHVDPLTRLKNFIQFIEEDYTTLFGTSGIICIFDITNLSELNRDSGRETGDLIIRTAARVLCQFFPREIVYRTEGDAFTIIIKDSNEAFIEDVLDEAKNYYRQEMRENGYHDITLHSILYAYEEPITSLEDYYMFVVKEDKKVDSSLKYSGEGMVRNILGGVINRFRQSLDYYEEVYNYALIDEISGLPNAKAANQYLANRVTRTGRKTDQYCVLFIDGDDLRYYNDVSYQAGNQMIKKLGTIINEAIRDEDKVFRWLSGDEFIVILENTDHVIGETLAERIRARIESQQEDFLFETTVSIGVASYPIDGRDVDQIIYYAEKATKIAKEQGKNQVVSWREVDVAAI</sequence>
<dbReference type="OrthoDB" id="2082207at2"/>
<evidence type="ECO:0000313" key="3">
    <source>
        <dbReference type="Proteomes" id="UP000279029"/>
    </source>
</evidence>
<dbReference type="PANTHER" id="PTHR45138">
    <property type="entry name" value="REGULATORY COMPONENTS OF SENSORY TRANSDUCTION SYSTEM"/>
    <property type="match status" value="1"/>
</dbReference>
<dbReference type="AlphaFoldDB" id="A0A3P7PEW8"/>
<dbReference type="PROSITE" id="PS50887">
    <property type="entry name" value="GGDEF"/>
    <property type="match status" value="1"/>
</dbReference>
<dbReference type="GO" id="GO:0052621">
    <property type="term" value="F:diguanylate cyclase activity"/>
    <property type="evidence" value="ECO:0007669"/>
    <property type="project" value="TreeGrafter"/>
</dbReference>
<protein>
    <recommendedName>
        <fullName evidence="1">GGDEF domain-containing protein</fullName>
    </recommendedName>
</protein>
<evidence type="ECO:0000259" key="1">
    <source>
        <dbReference type="PROSITE" id="PS50887"/>
    </source>
</evidence>
<dbReference type="KEGG" id="cbar:PATL70BA_1572"/>
<dbReference type="Gene3D" id="3.30.70.270">
    <property type="match status" value="2"/>
</dbReference>
<keyword evidence="3" id="KW-1185">Reference proteome</keyword>
<proteinExistence type="predicted"/>
<dbReference type="InterPro" id="IPR000160">
    <property type="entry name" value="GGDEF_dom"/>
</dbReference>
<dbReference type="InterPro" id="IPR050469">
    <property type="entry name" value="Diguanylate_Cyclase"/>
</dbReference>
<gene>
    <name evidence="2" type="ORF">PATL70BA_1572</name>
</gene>
<dbReference type="PANTHER" id="PTHR45138:SF9">
    <property type="entry name" value="DIGUANYLATE CYCLASE DGCM-RELATED"/>
    <property type="match status" value="1"/>
</dbReference>
<feature type="domain" description="GGDEF" evidence="1">
    <location>
        <begin position="219"/>
        <end position="349"/>
    </location>
</feature>
<dbReference type="SMART" id="SM00267">
    <property type="entry name" value="GGDEF"/>
    <property type="match status" value="1"/>
</dbReference>
<dbReference type="GO" id="GO:1902201">
    <property type="term" value="P:negative regulation of bacterial-type flagellum-dependent cell motility"/>
    <property type="evidence" value="ECO:0007669"/>
    <property type="project" value="TreeGrafter"/>
</dbReference>
<dbReference type="InterPro" id="IPR043128">
    <property type="entry name" value="Rev_trsase/Diguanyl_cyclase"/>
</dbReference>
<dbReference type="EMBL" id="LR130778">
    <property type="protein sequence ID" value="VDN47458.1"/>
    <property type="molecule type" value="Genomic_DNA"/>
</dbReference>
<dbReference type="SUPFAM" id="SSF55073">
    <property type="entry name" value="Nucleotide cyclase"/>
    <property type="match status" value="2"/>
</dbReference>
<dbReference type="InterPro" id="IPR029787">
    <property type="entry name" value="Nucleotide_cyclase"/>
</dbReference>
<dbReference type="Pfam" id="PF00990">
    <property type="entry name" value="GGDEF"/>
    <property type="match status" value="2"/>
</dbReference>
<dbReference type="NCBIfam" id="TIGR00254">
    <property type="entry name" value="GGDEF"/>
    <property type="match status" value="1"/>
</dbReference>
<dbReference type="GO" id="GO:0043709">
    <property type="term" value="P:cell adhesion involved in single-species biofilm formation"/>
    <property type="evidence" value="ECO:0007669"/>
    <property type="project" value="TreeGrafter"/>
</dbReference>
<dbReference type="GO" id="GO:0005886">
    <property type="term" value="C:plasma membrane"/>
    <property type="evidence" value="ECO:0007669"/>
    <property type="project" value="TreeGrafter"/>
</dbReference>
<dbReference type="CDD" id="cd01949">
    <property type="entry name" value="GGDEF"/>
    <property type="match status" value="1"/>
</dbReference>
<name>A0A3P7PEW8_9FIRM</name>
<accession>A0A3P7PEW8</accession>